<dbReference type="Gene3D" id="1.25.40.10">
    <property type="entry name" value="Tetratricopeptide repeat domain"/>
    <property type="match status" value="1"/>
</dbReference>
<reference evidence="1 2" key="1">
    <citation type="submission" date="2019-01" db="EMBL/GenBank/DDBJ databases">
        <title>Genome Assembly of Collichthys lucidus.</title>
        <authorList>
            <person name="Cai M."/>
            <person name="Xiao S."/>
        </authorList>
    </citation>
    <scope>NUCLEOTIDE SEQUENCE [LARGE SCALE GENOMIC DNA]</scope>
    <source>
        <strain evidence="1">JT15FE1705JMU</strain>
        <tissue evidence="1">Muscle</tissue>
    </source>
</reference>
<organism evidence="1 2">
    <name type="scientific">Collichthys lucidus</name>
    <name type="common">Big head croaker</name>
    <name type="synonym">Sciaena lucida</name>
    <dbReference type="NCBI Taxonomy" id="240159"/>
    <lineage>
        <taxon>Eukaryota</taxon>
        <taxon>Metazoa</taxon>
        <taxon>Chordata</taxon>
        <taxon>Craniata</taxon>
        <taxon>Vertebrata</taxon>
        <taxon>Euteleostomi</taxon>
        <taxon>Actinopterygii</taxon>
        <taxon>Neopterygii</taxon>
        <taxon>Teleostei</taxon>
        <taxon>Neoteleostei</taxon>
        <taxon>Acanthomorphata</taxon>
        <taxon>Eupercaria</taxon>
        <taxon>Sciaenidae</taxon>
        <taxon>Collichthys</taxon>
    </lineage>
</organism>
<keyword evidence="2" id="KW-1185">Reference proteome</keyword>
<gene>
    <name evidence="1" type="ORF">D9C73_012216</name>
</gene>
<dbReference type="EMBL" id="CM014088">
    <property type="protein sequence ID" value="TKS78956.1"/>
    <property type="molecule type" value="Genomic_DNA"/>
</dbReference>
<evidence type="ECO:0000313" key="1">
    <source>
        <dbReference type="EMBL" id="TKS78956.1"/>
    </source>
</evidence>
<name>A0A4U5UUQ4_COLLU</name>
<dbReference type="Proteomes" id="UP000298787">
    <property type="component" value="Chromosome 11"/>
</dbReference>
<protein>
    <submittedName>
        <fullName evidence="1">Tetratricopeptide repeat protein 28</fullName>
    </submittedName>
</protein>
<dbReference type="STRING" id="240159.A0A4U5UUQ4"/>
<accession>A0A4U5UUQ4</accession>
<proteinExistence type="predicted"/>
<dbReference type="InterPro" id="IPR011990">
    <property type="entry name" value="TPR-like_helical_dom_sf"/>
</dbReference>
<dbReference type="AlphaFoldDB" id="A0A4U5UUQ4"/>
<evidence type="ECO:0000313" key="2">
    <source>
        <dbReference type="Proteomes" id="UP000298787"/>
    </source>
</evidence>
<sequence length="71" mass="8065">MPLLTGNLGSAFFSKGNYREALTNHRNQLVLAMKLKDREARQACLFVLPDIERHLNSPVKRGTMHQDETNA</sequence>